<feature type="domain" description="Peptidase M50" evidence="13">
    <location>
        <begin position="52"/>
        <end position="120"/>
    </location>
</feature>
<comment type="caution">
    <text evidence="14">The sequence shown here is derived from an EMBL/GenBank/DDBJ whole genome shotgun (WGS) entry which is preliminary data.</text>
</comment>
<comment type="subcellular location">
    <subcellularLocation>
        <location evidence="2">Membrane</location>
        <topology evidence="2">Multi-pass membrane protein</topology>
    </subcellularLocation>
</comment>
<organism evidence="14 15">
    <name type="scientific">Acidicapsa dinghuensis</name>
    <dbReference type="NCBI Taxonomy" id="2218256"/>
    <lineage>
        <taxon>Bacteria</taxon>
        <taxon>Pseudomonadati</taxon>
        <taxon>Acidobacteriota</taxon>
        <taxon>Terriglobia</taxon>
        <taxon>Terriglobales</taxon>
        <taxon>Acidobacteriaceae</taxon>
        <taxon>Acidicapsa</taxon>
    </lineage>
</organism>
<comment type="similarity">
    <text evidence="3">Belongs to the peptidase M50B family.</text>
</comment>
<evidence type="ECO:0000256" key="4">
    <source>
        <dbReference type="ARBA" id="ARBA00022670"/>
    </source>
</evidence>
<protein>
    <submittedName>
        <fullName evidence="14">Site-2 protease family protein</fullName>
    </submittedName>
</protein>
<dbReference type="RefSeq" id="WP_263342219.1">
    <property type="nucleotide sequence ID" value="NZ_JAGSYH010000010.1"/>
</dbReference>
<keyword evidence="7" id="KW-0378">Hydrolase</keyword>
<dbReference type="Proteomes" id="UP001596091">
    <property type="component" value="Unassembled WGS sequence"/>
</dbReference>
<keyword evidence="4 14" id="KW-0645">Protease</keyword>
<proteinExistence type="inferred from homology"/>
<gene>
    <name evidence="14" type="ORF">ACFPT7_16295</name>
</gene>
<dbReference type="PANTHER" id="PTHR39188:SF3">
    <property type="entry name" value="STAGE IV SPORULATION PROTEIN FB"/>
    <property type="match status" value="1"/>
</dbReference>
<keyword evidence="8" id="KW-0862">Zinc</keyword>
<keyword evidence="6" id="KW-0479">Metal-binding</keyword>
<evidence type="ECO:0000256" key="3">
    <source>
        <dbReference type="ARBA" id="ARBA00007931"/>
    </source>
</evidence>
<evidence type="ECO:0000313" key="14">
    <source>
        <dbReference type="EMBL" id="MFC5863870.1"/>
    </source>
</evidence>
<dbReference type="PANTHER" id="PTHR39188">
    <property type="entry name" value="MEMBRANE-ASSOCIATED ZINC METALLOPROTEASE M50B"/>
    <property type="match status" value="1"/>
</dbReference>
<keyword evidence="10" id="KW-0482">Metalloprotease</keyword>
<feature type="transmembrane region" description="Helical" evidence="12">
    <location>
        <begin position="100"/>
        <end position="120"/>
    </location>
</feature>
<evidence type="ECO:0000256" key="2">
    <source>
        <dbReference type="ARBA" id="ARBA00004141"/>
    </source>
</evidence>
<evidence type="ECO:0000256" key="10">
    <source>
        <dbReference type="ARBA" id="ARBA00023049"/>
    </source>
</evidence>
<evidence type="ECO:0000256" key="8">
    <source>
        <dbReference type="ARBA" id="ARBA00022833"/>
    </source>
</evidence>
<accession>A0ABW1EI66</accession>
<evidence type="ECO:0000256" key="7">
    <source>
        <dbReference type="ARBA" id="ARBA00022801"/>
    </source>
</evidence>
<keyword evidence="5 12" id="KW-0812">Transmembrane</keyword>
<evidence type="ECO:0000256" key="1">
    <source>
        <dbReference type="ARBA" id="ARBA00001947"/>
    </source>
</evidence>
<dbReference type="Pfam" id="PF02163">
    <property type="entry name" value="Peptidase_M50"/>
    <property type="match status" value="1"/>
</dbReference>
<feature type="transmembrane region" description="Helical" evidence="12">
    <location>
        <begin position="27"/>
        <end position="44"/>
    </location>
</feature>
<evidence type="ECO:0000256" key="11">
    <source>
        <dbReference type="ARBA" id="ARBA00023136"/>
    </source>
</evidence>
<evidence type="ECO:0000256" key="12">
    <source>
        <dbReference type="SAM" id="Phobius"/>
    </source>
</evidence>
<dbReference type="GO" id="GO:0006508">
    <property type="term" value="P:proteolysis"/>
    <property type="evidence" value="ECO:0007669"/>
    <property type="project" value="UniProtKB-KW"/>
</dbReference>
<dbReference type="GO" id="GO:0008233">
    <property type="term" value="F:peptidase activity"/>
    <property type="evidence" value="ECO:0007669"/>
    <property type="project" value="UniProtKB-KW"/>
</dbReference>
<reference evidence="15" key="1">
    <citation type="journal article" date="2019" name="Int. J. Syst. Evol. Microbiol.">
        <title>The Global Catalogue of Microorganisms (GCM) 10K type strain sequencing project: providing services to taxonomists for standard genome sequencing and annotation.</title>
        <authorList>
            <consortium name="The Broad Institute Genomics Platform"/>
            <consortium name="The Broad Institute Genome Sequencing Center for Infectious Disease"/>
            <person name="Wu L."/>
            <person name="Ma J."/>
        </authorList>
    </citation>
    <scope>NUCLEOTIDE SEQUENCE [LARGE SCALE GENOMIC DNA]</scope>
    <source>
        <strain evidence="15">JCM 4087</strain>
    </source>
</reference>
<name>A0ABW1EI66_9BACT</name>
<keyword evidence="9 12" id="KW-1133">Transmembrane helix</keyword>
<evidence type="ECO:0000256" key="6">
    <source>
        <dbReference type="ARBA" id="ARBA00022723"/>
    </source>
</evidence>
<dbReference type="InterPro" id="IPR008915">
    <property type="entry name" value="Peptidase_M50"/>
</dbReference>
<sequence length="157" mass="17437">MQMDADKVATIQAENRWEVPFRMQSDGWILVLLCLLIGVAMGGFRLGLPIGVFLVLSLLLHELGHATMAMLLRVRVSEIGLSLKGAYIRRAHSGRRYDEALIAFAGPMVNFCLVVLFLYLPWIGHRLAVCNLAIGAINLLPIPSSDGRRIWKALWGV</sequence>
<evidence type="ECO:0000256" key="9">
    <source>
        <dbReference type="ARBA" id="ARBA00022989"/>
    </source>
</evidence>
<dbReference type="EMBL" id="JBHSPH010000007">
    <property type="protein sequence ID" value="MFC5863870.1"/>
    <property type="molecule type" value="Genomic_DNA"/>
</dbReference>
<evidence type="ECO:0000259" key="13">
    <source>
        <dbReference type="Pfam" id="PF02163"/>
    </source>
</evidence>
<evidence type="ECO:0000256" key="5">
    <source>
        <dbReference type="ARBA" id="ARBA00022692"/>
    </source>
</evidence>
<evidence type="ECO:0000313" key="15">
    <source>
        <dbReference type="Proteomes" id="UP001596091"/>
    </source>
</evidence>
<comment type="cofactor">
    <cofactor evidence="1">
        <name>Zn(2+)</name>
        <dbReference type="ChEBI" id="CHEBI:29105"/>
    </cofactor>
</comment>
<keyword evidence="15" id="KW-1185">Reference proteome</keyword>
<keyword evidence="11 12" id="KW-0472">Membrane</keyword>